<dbReference type="InParanoid" id="A0A6J0BFY1"/>
<evidence type="ECO:0000313" key="11">
    <source>
        <dbReference type="Proteomes" id="UP000829291"/>
    </source>
</evidence>
<feature type="transmembrane region" description="Helical" evidence="8">
    <location>
        <begin position="151"/>
        <end position="177"/>
    </location>
</feature>
<keyword evidence="4" id="KW-0106">Calcium</keyword>
<dbReference type="PANTHER" id="PTHR10846:SF2">
    <property type="entry name" value="RE48874P"/>
    <property type="match status" value="1"/>
</dbReference>
<keyword evidence="4" id="KW-0406">Ion transport</keyword>
<feature type="transmembrane region" description="Helical" evidence="8">
    <location>
        <begin position="393"/>
        <end position="416"/>
    </location>
</feature>
<sequence length="526" mass="58266">MDFRAFVWSVFFTLVTSGVLAAAAVDFSDYDDARSVIRDGFQAFADYADTTEVTTSENCTERSFYDFPTDLFTRAQREQGAAALHFFAGVYAFFMVALVCNDYFLPSVDCICTDLKISRDVAAATFMATATCTPELFVNLIGTFLTESDLGIGAVVGSGVFNTFGVAACGGLAAVGGIQMEWWPLSRDCIIYSLSIALLATMMWDGIITWREATLLMVLYFVYFIILFCDKTTSRWANQCIEKITKKNKTLAETPAKDIPEKNETFGTYRPYFHGELVIEYRHSLSVRTSMAKPPTNGISIKVIEAAEPVEEYVEPGTPFTIPKRPLPGKIWWFFLWPLRLLLFVTVPDCRYKRVRKFYPLTFFMCIFWIAVTSYIVSWMITVVGDTIGIADAVMGLTFLAGGGSLPEAVSSVIMARQGDGAMGLSNSIGANTLDILLCLGLPWLIKTTVLGTNIEIISATLNYSFLTLMVTVVLLYGVIAANGYRLNKKVGVGCAVMYIAFLVYAVLLESNVFFFVNWPMCDATD</sequence>
<keyword evidence="4" id="KW-0109">Calcium transport</keyword>
<evidence type="ECO:0000313" key="12">
    <source>
        <dbReference type="RefSeq" id="XP_015513321.2"/>
    </source>
</evidence>
<dbReference type="GO" id="GO:0005886">
    <property type="term" value="C:plasma membrane"/>
    <property type="evidence" value="ECO:0007669"/>
    <property type="project" value="TreeGrafter"/>
</dbReference>
<dbReference type="Pfam" id="PF01699">
    <property type="entry name" value="Na_Ca_ex"/>
    <property type="match status" value="2"/>
</dbReference>
<keyword evidence="9" id="KW-0732">Signal</keyword>
<dbReference type="KEGG" id="nlo:107219578"/>
<evidence type="ECO:0000256" key="7">
    <source>
        <dbReference type="ARBA" id="ARBA00023136"/>
    </source>
</evidence>
<dbReference type="Gene3D" id="1.20.1420.30">
    <property type="entry name" value="NCX, central ion-binding region"/>
    <property type="match status" value="2"/>
</dbReference>
<feature type="transmembrane region" description="Helical" evidence="8">
    <location>
        <begin position="428"/>
        <end position="446"/>
    </location>
</feature>
<evidence type="ECO:0000256" key="3">
    <source>
        <dbReference type="ARBA" id="ARBA00022449"/>
    </source>
</evidence>
<dbReference type="Proteomes" id="UP000829291">
    <property type="component" value="Chromosome 4"/>
</dbReference>
<keyword evidence="6 8" id="KW-1133">Transmembrane helix</keyword>
<keyword evidence="11" id="KW-1185">Reference proteome</keyword>
<evidence type="ECO:0000256" key="4">
    <source>
        <dbReference type="ARBA" id="ARBA00022568"/>
    </source>
</evidence>
<dbReference type="GO" id="GO:0015293">
    <property type="term" value="F:symporter activity"/>
    <property type="evidence" value="ECO:0007669"/>
    <property type="project" value="UniProtKB-KW"/>
</dbReference>
<evidence type="ECO:0000256" key="2">
    <source>
        <dbReference type="ARBA" id="ARBA00005364"/>
    </source>
</evidence>
<keyword evidence="4" id="KW-0813">Transport</keyword>
<evidence type="ECO:0000256" key="5">
    <source>
        <dbReference type="ARBA" id="ARBA00022692"/>
    </source>
</evidence>
<comment type="subcellular location">
    <subcellularLocation>
        <location evidence="1">Membrane</location>
        <topology evidence="1">Multi-pass membrane protein</topology>
    </subcellularLocation>
</comment>
<keyword evidence="5 8" id="KW-0812">Transmembrane</keyword>
<dbReference type="InterPro" id="IPR004481">
    <property type="entry name" value="K/Na/Ca-exchanger"/>
</dbReference>
<evidence type="ECO:0000256" key="9">
    <source>
        <dbReference type="SAM" id="SignalP"/>
    </source>
</evidence>
<evidence type="ECO:0000256" key="1">
    <source>
        <dbReference type="ARBA" id="ARBA00004141"/>
    </source>
</evidence>
<dbReference type="NCBIfam" id="TIGR00367">
    <property type="entry name" value="calcium/sodium antiporter"/>
    <property type="match status" value="1"/>
</dbReference>
<feature type="chain" id="PRO_5045234013" evidence="9">
    <location>
        <begin position="22"/>
        <end position="526"/>
    </location>
</feature>
<dbReference type="GO" id="GO:0006874">
    <property type="term" value="P:intracellular calcium ion homeostasis"/>
    <property type="evidence" value="ECO:0007669"/>
    <property type="project" value="TreeGrafter"/>
</dbReference>
<dbReference type="GO" id="GO:0008273">
    <property type="term" value="F:calcium, potassium:sodium antiporter activity"/>
    <property type="evidence" value="ECO:0007669"/>
    <property type="project" value="TreeGrafter"/>
</dbReference>
<dbReference type="OrthoDB" id="2127281at2759"/>
<dbReference type="PANTHER" id="PTHR10846">
    <property type="entry name" value="SODIUM/POTASSIUM/CALCIUM EXCHANGER"/>
    <property type="match status" value="1"/>
</dbReference>
<dbReference type="InterPro" id="IPR004837">
    <property type="entry name" value="NaCa_Exmemb"/>
</dbReference>
<dbReference type="GeneID" id="107219578"/>
<accession>A0A6J0BFY1</accession>
<feature type="domain" description="Sodium/calcium exchanger membrane region" evidence="10">
    <location>
        <begin position="86"/>
        <end position="228"/>
    </location>
</feature>
<evidence type="ECO:0000256" key="8">
    <source>
        <dbReference type="SAM" id="Phobius"/>
    </source>
</evidence>
<proteinExistence type="inferred from homology"/>
<keyword evidence="3" id="KW-0050">Antiport</keyword>
<gene>
    <name evidence="12" type="primary">LOC107219578</name>
</gene>
<comment type="similarity">
    <text evidence="2">Belongs to the Ca(2+):cation antiporter (CaCA) (TC 2.A.19) family. SLC24A subfamily.</text>
</comment>
<reference evidence="12" key="1">
    <citation type="submission" date="2025-08" db="UniProtKB">
        <authorList>
            <consortium name="RefSeq"/>
        </authorList>
    </citation>
    <scope>IDENTIFICATION</scope>
    <source>
        <tissue evidence="12">Thorax and Abdomen</tissue>
    </source>
</reference>
<feature type="transmembrane region" description="Helical" evidence="8">
    <location>
        <begin position="121"/>
        <end position="145"/>
    </location>
</feature>
<evidence type="ECO:0000256" key="6">
    <source>
        <dbReference type="ARBA" id="ARBA00022989"/>
    </source>
</evidence>
<feature type="transmembrane region" description="Helical" evidence="8">
    <location>
        <begin position="466"/>
        <end position="485"/>
    </location>
</feature>
<feature type="domain" description="Sodium/calcium exchanger membrane region" evidence="10">
    <location>
        <begin position="360"/>
        <end position="507"/>
    </location>
</feature>
<name>A0A6J0BFY1_NEOLC</name>
<feature type="transmembrane region" description="Helical" evidence="8">
    <location>
        <begin position="213"/>
        <end position="229"/>
    </location>
</feature>
<evidence type="ECO:0000259" key="10">
    <source>
        <dbReference type="Pfam" id="PF01699"/>
    </source>
</evidence>
<organism evidence="12">
    <name type="scientific">Neodiprion lecontei</name>
    <name type="common">Redheaded pine sawfly</name>
    <dbReference type="NCBI Taxonomy" id="441921"/>
    <lineage>
        <taxon>Eukaryota</taxon>
        <taxon>Metazoa</taxon>
        <taxon>Ecdysozoa</taxon>
        <taxon>Arthropoda</taxon>
        <taxon>Hexapoda</taxon>
        <taxon>Insecta</taxon>
        <taxon>Pterygota</taxon>
        <taxon>Neoptera</taxon>
        <taxon>Endopterygota</taxon>
        <taxon>Hymenoptera</taxon>
        <taxon>Tenthredinoidea</taxon>
        <taxon>Diprionidae</taxon>
        <taxon>Diprioninae</taxon>
        <taxon>Neodiprion</taxon>
    </lineage>
</organism>
<keyword evidence="7 8" id="KW-0472">Membrane</keyword>
<feature type="transmembrane region" description="Helical" evidence="8">
    <location>
        <begin position="497"/>
        <end position="517"/>
    </location>
</feature>
<feature type="transmembrane region" description="Helical" evidence="8">
    <location>
        <begin position="81"/>
        <end position="100"/>
    </location>
</feature>
<protein>
    <submittedName>
        <fullName evidence="12">Sodium/potassium/calcium exchanger 4</fullName>
    </submittedName>
</protein>
<dbReference type="RefSeq" id="XP_015513321.2">
    <property type="nucleotide sequence ID" value="XM_015657835.2"/>
</dbReference>
<feature type="transmembrane region" description="Helical" evidence="8">
    <location>
        <begin position="361"/>
        <end position="381"/>
    </location>
</feature>
<dbReference type="InterPro" id="IPR044880">
    <property type="entry name" value="NCX_ion-bd_dom_sf"/>
</dbReference>
<dbReference type="GO" id="GO:0005262">
    <property type="term" value="F:calcium channel activity"/>
    <property type="evidence" value="ECO:0007669"/>
    <property type="project" value="TreeGrafter"/>
</dbReference>
<feature type="signal peptide" evidence="9">
    <location>
        <begin position="1"/>
        <end position="21"/>
    </location>
</feature>